<dbReference type="Pfam" id="PF13579">
    <property type="entry name" value="Glyco_trans_4_4"/>
    <property type="match status" value="1"/>
</dbReference>
<accession>A0ABP9CVM8</accession>
<dbReference type="InterPro" id="IPR050194">
    <property type="entry name" value="Glycosyltransferase_grp1"/>
</dbReference>
<proteinExistence type="predicted"/>
<dbReference type="InterPro" id="IPR001296">
    <property type="entry name" value="Glyco_trans_1"/>
</dbReference>
<evidence type="ECO:0000259" key="2">
    <source>
        <dbReference type="Pfam" id="PF13579"/>
    </source>
</evidence>
<dbReference type="Pfam" id="PF00534">
    <property type="entry name" value="Glycos_transf_1"/>
    <property type="match status" value="1"/>
</dbReference>
<sequence>MKRALKIEIITHSYPPDFGAAPLLFEDLADFLLQQGCDVEVLTAMPYYPIGVIPEGYRKQLFVREERKGVTVRRHWLYPSNLSSKRSKRFAGMISMSLTMLRSLPHLLRRNPDILFIQTPPMMTPLLFLLCKRLIRGKVILNISDLWPEAIVDLGLMQDKGWVYHNLKKLQSWMYRRADALVAQSNGIKQHLEKEGRSIDLIYRVGVDTRLFQPKEYRDITENKPFRLVYTGVLNVAHGIVSLCQQINFKSLGAELHIYGDGAKSKELKEFLKENPDRGIVLHEVVSLKAIAELLPTYDAALISQRRVIRGTLPAKVYESMAAGLPIVFSGGGEAADIIEEHQCGYVSHPQNIEQLKEHIQELAQQGPEALAEMGQNGRVAALEHYDRRGQHKQLYAFFEGVFREKK</sequence>
<keyword evidence="4" id="KW-1185">Reference proteome</keyword>
<dbReference type="CDD" id="cd03794">
    <property type="entry name" value="GT4_WbuB-like"/>
    <property type="match status" value="1"/>
</dbReference>
<dbReference type="EMBL" id="BAABJX010000002">
    <property type="protein sequence ID" value="GAA4820376.1"/>
    <property type="molecule type" value="Genomic_DNA"/>
</dbReference>
<evidence type="ECO:0000313" key="4">
    <source>
        <dbReference type="Proteomes" id="UP001500298"/>
    </source>
</evidence>
<organism evidence="3 4">
    <name type="scientific">Algivirga pacifica</name>
    <dbReference type="NCBI Taxonomy" id="1162670"/>
    <lineage>
        <taxon>Bacteria</taxon>
        <taxon>Pseudomonadati</taxon>
        <taxon>Bacteroidota</taxon>
        <taxon>Cytophagia</taxon>
        <taxon>Cytophagales</taxon>
        <taxon>Flammeovirgaceae</taxon>
        <taxon>Algivirga</taxon>
    </lineage>
</organism>
<comment type="caution">
    <text evidence="3">The sequence shown here is derived from an EMBL/GenBank/DDBJ whole genome shotgun (WGS) entry which is preliminary data.</text>
</comment>
<dbReference type="PANTHER" id="PTHR45947">
    <property type="entry name" value="SULFOQUINOVOSYL TRANSFERASE SQD2"/>
    <property type="match status" value="1"/>
</dbReference>
<protein>
    <submittedName>
        <fullName evidence="3">Glycosyltransferase family 4 protein</fullName>
    </submittedName>
</protein>
<evidence type="ECO:0000259" key="1">
    <source>
        <dbReference type="Pfam" id="PF00534"/>
    </source>
</evidence>
<dbReference type="SUPFAM" id="SSF53756">
    <property type="entry name" value="UDP-Glycosyltransferase/glycogen phosphorylase"/>
    <property type="match status" value="1"/>
</dbReference>
<reference evidence="4" key="1">
    <citation type="journal article" date="2019" name="Int. J. Syst. Evol. Microbiol.">
        <title>The Global Catalogue of Microorganisms (GCM) 10K type strain sequencing project: providing services to taxonomists for standard genome sequencing and annotation.</title>
        <authorList>
            <consortium name="The Broad Institute Genomics Platform"/>
            <consortium name="The Broad Institute Genome Sequencing Center for Infectious Disease"/>
            <person name="Wu L."/>
            <person name="Ma J."/>
        </authorList>
    </citation>
    <scope>NUCLEOTIDE SEQUENCE [LARGE SCALE GENOMIC DNA]</scope>
    <source>
        <strain evidence="4">JCM 18326</strain>
    </source>
</reference>
<dbReference type="Gene3D" id="3.40.50.2000">
    <property type="entry name" value="Glycogen Phosphorylase B"/>
    <property type="match status" value="2"/>
</dbReference>
<dbReference type="InterPro" id="IPR028098">
    <property type="entry name" value="Glyco_trans_4-like_N"/>
</dbReference>
<evidence type="ECO:0000313" key="3">
    <source>
        <dbReference type="EMBL" id="GAA4820376.1"/>
    </source>
</evidence>
<dbReference type="PANTHER" id="PTHR45947:SF3">
    <property type="entry name" value="SULFOQUINOVOSYL TRANSFERASE SQD2"/>
    <property type="match status" value="1"/>
</dbReference>
<feature type="domain" description="Glycosyltransferase subfamily 4-like N-terminal" evidence="2">
    <location>
        <begin position="26"/>
        <end position="196"/>
    </location>
</feature>
<name>A0ABP9CVM8_9BACT</name>
<dbReference type="Proteomes" id="UP001500298">
    <property type="component" value="Unassembled WGS sequence"/>
</dbReference>
<feature type="domain" description="Glycosyl transferase family 1" evidence="1">
    <location>
        <begin position="249"/>
        <end position="379"/>
    </location>
</feature>
<gene>
    <name evidence="3" type="ORF">GCM10023331_00960</name>
</gene>